<dbReference type="AlphaFoldDB" id="A0A5J9TIX4"/>
<protein>
    <submittedName>
        <fullName evidence="2">Uncharacterized protein</fullName>
    </submittedName>
</protein>
<feature type="region of interest" description="Disordered" evidence="1">
    <location>
        <begin position="1"/>
        <end position="34"/>
    </location>
</feature>
<sequence length="108" mass="11442">MFPERDIVGLPACSPASGSSGSASTSSTTGTRPSCSPDAFLKLIAVCMHVPEMVVVIVLIQGCYASLGSVRCRHEGCHGFLQNETGKRRLSVLALLEFITMSAQVLEK</sequence>
<evidence type="ECO:0000313" key="3">
    <source>
        <dbReference type="Proteomes" id="UP000324897"/>
    </source>
</evidence>
<keyword evidence="3" id="KW-1185">Reference proteome</keyword>
<accession>A0A5J9TIX4</accession>
<feature type="compositionally biased region" description="Low complexity" evidence="1">
    <location>
        <begin position="11"/>
        <end position="34"/>
    </location>
</feature>
<reference evidence="2 3" key="1">
    <citation type="journal article" date="2019" name="Sci. Rep.">
        <title>A high-quality genome of Eragrostis curvula grass provides insights into Poaceae evolution and supports new strategies to enhance forage quality.</title>
        <authorList>
            <person name="Carballo J."/>
            <person name="Santos B.A.C.M."/>
            <person name="Zappacosta D."/>
            <person name="Garbus I."/>
            <person name="Selva J.P."/>
            <person name="Gallo C.A."/>
            <person name="Diaz A."/>
            <person name="Albertini E."/>
            <person name="Caccamo M."/>
            <person name="Echenique V."/>
        </authorList>
    </citation>
    <scope>NUCLEOTIDE SEQUENCE [LARGE SCALE GENOMIC DNA]</scope>
    <source>
        <strain evidence="3">cv. Victoria</strain>
        <tissue evidence="2">Leaf</tissue>
    </source>
</reference>
<organism evidence="2 3">
    <name type="scientific">Eragrostis curvula</name>
    <name type="common">weeping love grass</name>
    <dbReference type="NCBI Taxonomy" id="38414"/>
    <lineage>
        <taxon>Eukaryota</taxon>
        <taxon>Viridiplantae</taxon>
        <taxon>Streptophyta</taxon>
        <taxon>Embryophyta</taxon>
        <taxon>Tracheophyta</taxon>
        <taxon>Spermatophyta</taxon>
        <taxon>Magnoliopsida</taxon>
        <taxon>Liliopsida</taxon>
        <taxon>Poales</taxon>
        <taxon>Poaceae</taxon>
        <taxon>PACMAD clade</taxon>
        <taxon>Chloridoideae</taxon>
        <taxon>Eragrostideae</taxon>
        <taxon>Eragrostidinae</taxon>
        <taxon>Eragrostis</taxon>
    </lineage>
</organism>
<name>A0A5J9TIX4_9POAL</name>
<dbReference type="Proteomes" id="UP000324897">
    <property type="component" value="Chromosome 3"/>
</dbReference>
<feature type="non-terminal residue" evidence="2">
    <location>
        <position position="108"/>
    </location>
</feature>
<dbReference type="EMBL" id="RWGY01000039">
    <property type="protein sequence ID" value="TVU11310.1"/>
    <property type="molecule type" value="Genomic_DNA"/>
</dbReference>
<evidence type="ECO:0000313" key="2">
    <source>
        <dbReference type="EMBL" id="TVU11310.1"/>
    </source>
</evidence>
<comment type="caution">
    <text evidence="2">The sequence shown here is derived from an EMBL/GenBank/DDBJ whole genome shotgun (WGS) entry which is preliminary data.</text>
</comment>
<evidence type="ECO:0000256" key="1">
    <source>
        <dbReference type="SAM" id="MobiDB-lite"/>
    </source>
</evidence>
<gene>
    <name evidence="2" type="ORF">EJB05_44886</name>
</gene>
<proteinExistence type="predicted"/>
<dbReference type="Gramene" id="TVU11310">
    <property type="protein sequence ID" value="TVU11310"/>
    <property type="gene ID" value="EJB05_44886"/>
</dbReference>